<evidence type="ECO:0000256" key="1">
    <source>
        <dbReference type="SAM" id="MobiDB-lite"/>
    </source>
</evidence>
<comment type="caution">
    <text evidence="3">The sequence shown here is derived from an EMBL/GenBank/DDBJ whole genome shotgun (WGS) entry which is preliminary data.</text>
</comment>
<feature type="compositionally biased region" description="Acidic residues" evidence="1">
    <location>
        <begin position="128"/>
        <end position="150"/>
    </location>
</feature>
<name>A0A8J2K5F1_9HEXA</name>
<accession>A0A8J2K5F1</accession>
<evidence type="ECO:0000313" key="3">
    <source>
        <dbReference type="EMBL" id="CAG7728401.1"/>
    </source>
</evidence>
<dbReference type="AlphaFoldDB" id="A0A8J2K5F1"/>
<feature type="chain" id="PRO_5035225760" evidence="2">
    <location>
        <begin position="23"/>
        <end position="253"/>
    </location>
</feature>
<protein>
    <submittedName>
        <fullName evidence="3">Uncharacterized protein</fullName>
    </submittedName>
</protein>
<sequence>MKLFLIFLSSLLFLVSISLTKGFPVDHEENDEVFPEYLKPALNNTGDEPSSEIEEDEGLDEDFEFGETADLDEGPVSPVPILIPGKDNTKIQNSPEISSTPDEPADEEMSESEESDSTNNPEKNDRSEEGDEYSEGEESILEEIPEDNDNESSSRHAKNEPMGSGSKRPNPQHRSNESDGAEAPSSNTSSATENPEDEDDTIIIEACEDHQETCGSNALTRSDTVVCKAFREKCETDDTGEFVDTFFCPNGEC</sequence>
<dbReference type="EMBL" id="CAJVCH010162872">
    <property type="protein sequence ID" value="CAG7728401.1"/>
    <property type="molecule type" value="Genomic_DNA"/>
</dbReference>
<evidence type="ECO:0000256" key="2">
    <source>
        <dbReference type="SAM" id="SignalP"/>
    </source>
</evidence>
<keyword evidence="2" id="KW-0732">Signal</keyword>
<keyword evidence="4" id="KW-1185">Reference proteome</keyword>
<feature type="signal peptide" evidence="2">
    <location>
        <begin position="1"/>
        <end position="22"/>
    </location>
</feature>
<evidence type="ECO:0000313" key="4">
    <source>
        <dbReference type="Proteomes" id="UP000708208"/>
    </source>
</evidence>
<feature type="compositionally biased region" description="Acidic residues" evidence="1">
    <location>
        <begin position="49"/>
        <end position="73"/>
    </location>
</feature>
<feature type="compositionally biased region" description="Polar residues" evidence="1">
    <location>
        <begin position="184"/>
        <end position="193"/>
    </location>
</feature>
<reference evidence="3" key="1">
    <citation type="submission" date="2021-06" db="EMBL/GenBank/DDBJ databases">
        <authorList>
            <person name="Hodson N. C."/>
            <person name="Mongue J. A."/>
            <person name="Jaron S. K."/>
        </authorList>
    </citation>
    <scope>NUCLEOTIDE SEQUENCE</scope>
</reference>
<feature type="compositionally biased region" description="Polar residues" evidence="1">
    <location>
        <begin position="90"/>
        <end position="100"/>
    </location>
</feature>
<feature type="region of interest" description="Disordered" evidence="1">
    <location>
        <begin position="40"/>
        <end position="202"/>
    </location>
</feature>
<dbReference type="Proteomes" id="UP000708208">
    <property type="component" value="Unassembled WGS sequence"/>
</dbReference>
<feature type="compositionally biased region" description="Acidic residues" evidence="1">
    <location>
        <begin position="103"/>
        <end position="116"/>
    </location>
</feature>
<proteinExistence type="predicted"/>
<organism evidence="3 4">
    <name type="scientific">Allacma fusca</name>
    <dbReference type="NCBI Taxonomy" id="39272"/>
    <lineage>
        <taxon>Eukaryota</taxon>
        <taxon>Metazoa</taxon>
        <taxon>Ecdysozoa</taxon>
        <taxon>Arthropoda</taxon>
        <taxon>Hexapoda</taxon>
        <taxon>Collembola</taxon>
        <taxon>Symphypleona</taxon>
        <taxon>Sminthuridae</taxon>
        <taxon>Allacma</taxon>
    </lineage>
</organism>
<gene>
    <name evidence="3" type="ORF">AFUS01_LOCUS17180</name>
</gene>